<dbReference type="PANTHER" id="PTHR11614">
    <property type="entry name" value="PHOSPHOLIPASE-RELATED"/>
    <property type="match status" value="1"/>
</dbReference>
<name>A0A4P6KYU6_9BURK</name>
<feature type="domain" description="Methyltransferase" evidence="2">
    <location>
        <begin position="283"/>
        <end position="589"/>
    </location>
</feature>
<reference evidence="3 4" key="1">
    <citation type="submission" date="2019-02" db="EMBL/GenBank/DDBJ databases">
        <title>Draft Genome Sequences of Six Type Strains of the Genus Massilia.</title>
        <authorList>
            <person name="Miess H."/>
            <person name="Frediansyhah A."/>
            <person name="Gross H."/>
        </authorList>
    </citation>
    <scope>NUCLEOTIDE SEQUENCE [LARGE SCALE GENOMIC DNA]</scope>
    <source>
        <strain evidence="3 4">DSM 17473</strain>
    </source>
</reference>
<evidence type="ECO:0000259" key="1">
    <source>
        <dbReference type="Pfam" id="PF12146"/>
    </source>
</evidence>
<dbReference type="SUPFAM" id="SSF53335">
    <property type="entry name" value="S-adenosyl-L-methionine-dependent methyltransferases"/>
    <property type="match status" value="1"/>
</dbReference>
<dbReference type="InterPro" id="IPR029058">
    <property type="entry name" value="AB_hydrolase_fold"/>
</dbReference>
<evidence type="ECO:0000259" key="2">
    <source>
        <dbReference type="Pfam" id="PF12147"/>
    </source>
</evidence>
<dbReference type="InterPro" id="IPR022744">
    <property type="entry name" value="MeTrfase_dom_put"/>
</dbReference>
<dbReference type="Pfam" id="PF12146">
    <property type="entry name" value="Hydrolase_4"/>
    <property type="match status" value="1"/>
</dbReference>
<dbReference type="GO" id="GO:0016787">
    <property type="term" value="F:hydrolase activity"/>
    <property type="evidence" value="ECO:0007669"/>
    <property type="project" value="UniProtKB-KW"/>
</dbReference>
<dbReference type="SUPFAM" id="SSF53474">
    <property type="entry name" value="alpha/beta-Hydrolases"/>
    <property type="match status" value="1"/>
</dbReference>
<accession>A0A4P6KYU6</accession>
<organism evidence="3 4">
    <name type="scientific">Pseudoduganella lutea</name>
    <dbReference type="NCBI Taxonomy" id="321985"/>
    <lineage>
        <taxon>Bacteria</taxon>
        <taxon>Pseudomonadati</taxon>
        <taxon>Pseudomonadota</taxon>
        <taxon>Betaproteobacteria</taxon>
        <taxon>Burkholderiales</taxon>
        <taxon>Oxalobacteraceae</taxon>
        <taxon>Telluria group</taxon>
        <taxon>Pseudoduganella</taxon>
    </lineage>
</organism>
<dbReference type="Gene3D" id="3.40.50.1820">
    <property type="entry name" value="alpha/beta hydrolase"/>
    <property type="match status" value="1"/>
</dbReference>
<dbReference type="Proteomes" id="UP000290637">
    <property type="component" value="Chromosome"/>
</dbReference>
<dbReference type="RefSeq" id="WP_130187184.1">
    <property type="nucleotide sequence ID" value="NZ_CP035913.1"/>
</dbReference>
<dbReference type="AlphaFoldDB" id="A0A4P6KYU6"/>
<keyword evidence="3" id="KW-0378">Hydrolase</keyword>
<sequence length="597" mass="65684">MKSEHPASWTTSEAGFNANDGTRLFYRAWQPKVSRTDGPQRALVFLHRGHEHSGRIASLVERFGSQHDWAFAYDSRGHGHSPGERGAAPGFATLVDDLDAFVAHVAHRHGIEPQNIVVVANSVGAVVAATWVHDYAPRIRGLVMAAAAFAIKLYVPLAKPALRFARRFKPDLFVTSYIRPGMLTHSRQEADAYAADSLIAKAISAQILLELADTAERIVADAAAIDVPVLMLAADKDYVVHEGPQKTFFERLSSPLKRYVRLTDCYHAVFYERDISVALEASRDFIAACFAEAPRSPAYYVAADSNSASARAYTALQRDEYGSAVTRASHALQRRMLKVFGPLSDGMRVGLKHGFDSGASLDYVYRNQAGGKMVFGAVMDRGYLDAVGWRGIRVRKVQLQQLLAERIAAHPVHEPLRILDIAAGSARYVLETVKRFQDRDVEVTLCDYEQHNVDRARDLAAHLQLRAKVDCRRRDAFDGASYAGEEGKYDIAIVSGLYELFSENAMVLRSLEGVVASLRPGGYLIYTAQPWHPQVEMIAGTLTNHRGEQWRMRPRPQAEMDALVRVAGAEKSATLIGVDGIFTVSVARKAAVPGAAG</sequence>
<protein>
    <submittedName>
        <fullName evidence="3">Alpha/beta fold hydrolase</fullName>
    </submittedName>
</protein>
<dbReference type="InterPro" id="IPR029063">
    <property type="entry name" value="SAM-dependent_MTases_sf"/>
</dbReference>
<dbReference type="Gene3D" id="3.40.50.150">
    <property type="entry name" value="Vaccinia Virus protein VP39"/>
    <property type="match status" value="1"/>
</dbReference>
<proteinExistence type="predicted"/>
<dbReference type="CDD" id="cd02440">
    <property type="entry name" value="AdoMet_MTases"/>
    <property type="match status" value="1"/>
</dbReference>
<dbReference type="KEGG" id="plue:EWM63_14655"/>
<dbReference type="Pfam" id="PF12147">
    <property type="entry name" value="Methyltransf_20"/>
    <property type="match status" value="1"/>
</dbReference>
<keyword evidence="4" id="KW-1185">Reference proteome</keyword>
<dbReference type="InterPro" id="IPR022742">
    <property type="entry name" value="Hydrolase_4"/>
</dbReference>
<evidence type="ECO:0000313" key="4">
    <source>
        <dbReference type="Proteomes" id="UP000290637"/>
    </source>
</evidence>
<dbReference type="InterPro" id="IPR051044">
    <property type="entry name" value="MAG_DAG_Lipase"/>
</dbReference>
<evidence type="ECO:0000313" key="3">
    <source>
        <dbReference type="EMBL" id="QBE64064.1"/>
    </source>
</evidence>
<gene>
    <name evidence="3" type="ORF">EWM63_14655</name>
</gene>
<dbReference type="EMBL" id="CP035913">
    <property type="protein sequence ID" value="QBE64064.1"/>
    <property type="molecule type" value="Genomic_DNA"/>
</dbReference>
<feature type="domain" description="Serine aminopeptidase S33" evidence="1">
    <location>
        <begin position="39"/>
        <end position="274"/>
    </location>
</feature>
<dbReference type="OrthoDB" id="9806902at2"/>